<keyword evidence="9" id="KW-0625">Polysaccharide transport</keyword>
<protein>
    <recommendedName>
        <fullName evidence="11">Transport permease protein</fullName>
    </recommendedName>
</protein>
<evidence type="ECO:0000256" key="7">
    <source>
        <dbReference type="ARBA" id="ARBA00022903"/>
    </source>
</evidence>
<feature type="transmembrane region" description="Helical" evidence="11">
    <location>
        <begin position="142"/>
        <end position="163"/>
    </location>
</feature>
<name>A0A398BJ16_9RHOB</name>
<feature type="transmembrane region" description="Helical" evidence="11">
    <location>
        <begin position="91"/>
        <end position="109"/>
    </location>
</feature>
<dbReference type="AlphaFoldDB" id="A0A398BJ16"/>
<accession>A0A398BJ16</accession>
<keyword evidence="14" id="KW-1185">Reference proteome</keyword>
<evidence type="ECO:0000313" key="13">
    <source>
        <dbReference type="EMBL" id="RID90382.1"/>
    </source>
</evidence>
<keyword evidence="8 11" id="KW-1133">Transmembrane helix</keyword>
<feature type="domain" description="ABC transmembrane type-2" evidence="12">
    <location>
        <begin position="62"/>
        <end position="283"/>
    </location>
</feature>
<keyword evidence="3 11" id="KW-0813">Transport</keyword>
<dbReference type="GO" id="GO:0043190">
    <property type="term" value="C:ATP-binding cassette (ABC) transporter complex"/>
    <property type="evidence" value="ECO:0007669"/>
    <property type="project" value="InterPro"/>
</dbReference>
<comment type="subcellular location">
    <subcellularLocation>
        <location evidence="11">Cell inner membrane</location>
        <topology evidence="11">Multi-pass membrane protein</topology>
    </subcellularLocation>
    <subcellularLocation>
        <location evidence="1">Cell membrane</location>
        <topology evidence="1">Multi-pass membrane protein</topology>
    </subcellularLocation>
</comment>
<evidence type="ECO:0000256" key="6">
    <source>
        <dbReference type="ARBA" id="ARBA00022692"/>
    </source>
</evidence>
<feature type="transmembrane region" description="Helical" evidence="11">
    <location>
        <begin position="175"/>
        <end position="202"/>
    </location>
</feature>
<dbReference type="OrthoDB" id="8479094at2"/>
<keyword evidence="5" id="KW-0762">Sugar transport</keyword>
<dbReference type="PROSITE" id="PS51012">
    <property type="entry name" value="ABC_TM2"/>
    <property type="match status" value="1"/>
</dbReference>
<evidence type="ECO:0000256" key="11">
    <source>
        <dbReference type="RuleBase" id="RU361157"/>
    </source>
</evidence>
<comment type="caution">
    <text evidence="13">The sequence shown here is derived from an EMBL/GenBank/DDBJ whole genome shotgun (WGS) entry which is preliminary data.</text>
</comment>
<sequence length="290" mass="31900">MQAQIPPSALAEAPLPASPLASPLEPAFLGRPFSRGDTASTLRTIVALMLREMTTRYGRSPGGYIWAVLEPLGALLVLSMGFALVMRNPPIGTSFLLYFATGNMPFTLYSRVDNAVSRSLGFSKPLLMYPSVRWIDAVLARFLLNSITSMIISFILLTGTIVMTETRTVLELGPILTAMTMAALLGMATGLVNCALTGLFPVWDMFWGMATRPLYIASGVLVMYESLPRVAQDVLWWNPLLHIVGEMRTGFYPTYNADYVSMSYVLLVTLALLALGLLLVRRHHLTILYD</sequence>
<evidence type="ECO:0000259" key="12">
    <source>
        <dbReference type="PROSITE" id="PS51012"/>
    </source>
</evidence>
<feature type="transmembrane region" description="Helical" evidence="11">
    <location>
        <begin position="63"/>
        <end position="85"/>
    </location>
</feature>
<dbReference type="InterPro" id="IPR013525">
    <property type="entry name" value="ABC2_TM"/>
</dbReference>
<evidence type="ECO:0000256" key="2">
    <source>
        <dbReference type="ARBA" id="ARBA00007783"/>
    </source>
</evidence>
<feature type="transmembrane region" description="Helical" evidence="11">
    <location>
        <begin position="214"/>
        <end position="231"/>
    </location>
</feature>
<gene>
    <name evidence="13" type="ORF">D2N39_18495</name>
</gene>
<evidence type="ECO:0000256" key="5">
    <source>
        <dbReference type="ARBA" id="ARBA00022597"/>
    </source>
</evidence>
<dbReference type="GO" id="GO:0015774">
    <property type="term" value="P:polysaccharide transport"/>
    <property type="evidence" value="ECO:0007669"/>
    <property type="project" value="UniProtKB-KW"/>
</dbReference>
<keyword evidence="10 11" id="KW-0472">Membrane</keyword>
<dbReference type="PANTHER" id="PTHR30413:SF10">
    <property type="entry name" value="CAPSULE POLYSACCHARIDE EXPORT INNER-MEMBRANE PROTEIN CTRC"/>
    <property type="match status" value="1"/>
</dbReference>
<evidence type="ECO:0000256" key="8">
    <source>
        <dbReference type="ARBA" id="ARBA00022989"/>
    </source>
</evidence>
<evidence type="ECO:0000256" key="4">
    <source>
        <dbReference type="ARBA" id="ARBA00022475"/>
    </source>
</evidence>
<dbReference type="GO" id="GO:0140359">
    <property type="term" value="F:ABC-type transporter activity"/>
    <property type="evidence" value="ECO:0007669"/>
    <property type="project" value="InterPro"/>
</dbReference>
<comment type="similarity">
    <text evidence="2 11">Belongs to the ABC-2 integral membrane protein family.</text>
</comment>
<dbReference type="EMBL" id="QXXQ01000014">
    <property type="protein sequence ID" value="RID90382.1"/>
    <property type="molecule type" value="Genomic_DNA"/>
</dbReference>
<feature type="transmembrane region" description="Helical" evidence="11">
    <location>
        <begin position="259"/>
        <end position="280"/>
    </location>
</feature>
<dbReference type="InterPro" id="IPR047817">
    <property type="entry name" value="ABC2_TM_bact-type"/>
</dbReference>
<dbReference type="GO" id="GO:0015920">
    <property type="term" value="P:lipopolysaccharide transport"/>
    <property type="evidence" value="ECO:0007669"/>
    <property type="project" value="TreeGrafter"/>
</dbReference>
<evidence type="ECO:0000313" key="14">
    <source>
        <dbReference type="Proteomes" id="UP000266649"/>
    </source>
</evidence>
<organism evidence="13 14">
    <name type="scientific">Gemmobacter lutimaris</name>
    <dbReference type="NCBI Taxonomy" id="2306023"/>
    <lineage>
        <taxon>Bacteria</taxon>
        <taxon>Pseudomonadati</taxon>
        <taxon>Pseudomonadota</taxon>
        <taxon>Alphaproteobacteria</taxon>
        <taxon>Rhodobacterales</taxon>
        <taxon>Paracoccaceae</taxon>
        <taxon>Gemmobacter</taxon>
    </lineage>
</organism>
<proteinExistence type="inferred from homology"/>
<evidence type="ECO:0000256" key="1">
    <source>
        <dbReference type="ARBA" id="ARBA00004651"/>
    </source>
</evidence>
<evidence type="ECO:0000256" key="9">
    <source>
        <dbReference type="ARBA" id="ARBA00023047"/>
    </source>
</evidence>
<reference evidence="13 14" key="1">
    <citation type="submission" date="2018-09" db="EMBL/GenBank/DDBJ databases">
        <title>Gemmobacter lutimaris sp. nov., a marine bacterium isolated from tidal flat.</title>
        <authorList>
            <person name="Lee D.W."/>
            <person name="Yoo Y."/>
            <person name="Kim J.-J."/>
            <person name="Kim B.S."/>
        </authorList>
    </citation>
    <scope>NUCLEOTIDE SEQUENCE [LARGE SCALE GENOMIC DNA]</scope>
    <source>
        <strain evidence="13 14">YJ-T1-11</strain>
    </source>
</reference>
<dbReference type="Pfam" id="PF01061">
    <property type="entry name" value="ABC2_membrane"/>
    <property type="match status" value="1"/>
</dbReference>
<dbReference type="Proteomes" id="UP000266649">
    <property type="component" value="Unassembled WGS sequence"/>
</dbReference>
<keyword evidence="6 11" id="KW-0812">Transmembrane</keyword>
<keyword evidence="4 11" id="KW-1003">Cell membrane</keyword>
<dbReference type="PANTHER" id="PTHR30413">
    <property type="entry name" value="INNER MEMBRANE TRANSPORT PERMEASE"/>
    <property type="match status" value="1"/>
</dbReference>
<dbReference type="PRINTS" id="PR00164">
    <property type="entry name" value="ABC2TRNSPORT"/>
</dbReference>
<dbReference type="InterPro" id="IPR000412">
    <property type="entry name" value="ABC_2_transport"/>
</dbReference>
<evidence type="ECO:0000256" key="3">
    <source>
        <dbReference type="ARBA" id="ARBA00022448"/>
    </source>
</evidence>
<evidence type="ECO:0000256" key="10">
    <source>
        <dbReference type="ARBA" id="ARBA00023136"/>
    </source>
</evidence>
<keyword evidence="7" id="KW-0972">Capsule biogenesis/degradation</keyword>